<accession>A0A4Y9Y1Y2</accession>
<dbReference type="AlphaFoldDB" id="A0A4Y9Y1Y2"/>
<evidence type="ECO:0000313" key="2">
    <source>
        <dbReference type="EMBL" id="TFY55391.1"/>
    </source>
</evidence>
<evidence type="ECO:0000313" key="3">
    <source>
        <dbReference type="Proteomes" id="UP000298390"/>
    </source>
</evidence>
<evidence type="ECO:0000256" key="1">
    <source>
        <dbReference type="SAM" id="MobiDB-lite"/>
    </source>
</evidence>
<proteinExistence type="predicted"/>
<reference evidence="2 3" key="1">
    <citation type="submission" date="2019-01" db="EMBL/GenBank/DDBJ databases">
        <title>Genome sequencing of the rare red list fungi Fomitopsis rosea.</title>
        <authorList>
            <person name="Buettner E."/>
            <person name="Kellner H."/>
        </authorList>
    </citation>
    <scope>NUCLEOTIDE SEQUENCE [LARGE SCALE GENOMIC DNA]</scope>
    <source>
        <strain evidence="2 3">DSM 105464</strain>
    </source>
</reference>
<organism evidence="2 3">
    <name type="scientific">Rhodofomes roseus</name>
    <dbReference type="NCBI Taxonomy" id="34475"/>
    <lineage>
        <taxon>Eukaryota</taxon>
        <taxon>Fungi</taxon>
        <taxon>Dikarya</taxon>
        <taxon>Basidiomycota</taxon>
        <taxon>Agaricomycotina</taxon>
        <taxon>Agaricomycetes</taxon>
        <taxon>Polyporales</taxon>
        <taxon>Rhodofomes</taxon>
    </lineage>
</organism>
<dbReference type="Proteomes" id="UP000298390">
    <property type="component" value="Unassembled WGS sequence"/>
</dbReference>
<sequence length="437" mass="47176">MALEEILKHIDAAESLCAELPPHVSPRSRRTASRIFEQLASIEAVVSHTFASPSPSGSRRASQDWYYRFHGSDKQHGEDGGGADGGGSDGGSADGGGSGGSGADRGNSDRRGGVDGGGSDGEDDNPREQDGADKDNPAGDDDEADVPKPNDKEHIVALRADKILQVLGGSQRSLDDVAGTLFGNGPKRKVADLEDLALSRLLRGIPQASVHDWTEHFGDVAANIDSVTSMVIDSAVYDGVESISERLKMRHKGLTSTESGNIAGNAMIMVLRQIETIKFAVDWQARGALPGGKKWISDFYKATFMQDPSFATEFQGLTEGAIKQKLQQLEPVFAKWRSSAGHTVTARNRLLKMYNTFGPAVLLDPTWQVNTLVRRRSRLFVPVMEEVSSRLQEEDPGSLPSHSRACRALVHIMTVLGGKDVGRHVRQFVKDVPPMLA</sequence>
<name>A0A4Y9Y1Y2_9APHY</name>
<gene>
    <name evidence="2" type="ORF">EVJ58_g8282</name>
</gene>
<protein>
    <submittedName>
        <fullName evidence="2">Uncharacterized protein</fullName>
    </submittedName>
</protein>
<feature type="region of interest" description="Disordered" evidence="1">
    <location>
        <begin position="71"/>
        <end position="149"/>
    </location>
</feature>
<comment type="caution">
    <text evidence="2">The sequence shown here is derived from an EMBL/GenBank/DDBJ whole genome shotgun (WGS) entry which is preliminary data.</text>
</comment>
<feature type="compositionally biased region" description="Basic and acidic residues" evidence="1">
    <location>
        <begin position="124"/>
        <end position="137"/>
    </location>
</feature>
<dbReference type="EMBL" id="SEKV01000595">
    <property type="protein sequence ID" value="TFY55391.1"/>
    <property type="molecule type" value="Genomic_DNA"/>
</dbReference>
<feature type="compositionally biased region" description="Gly residues" evidence="1">
    <location>
        <begin position="80"/>
        <end position="103"/>
    </location>
</feature>